<keyword evidence="3 5" id="KW-1133">Transmembrane helix</keyword>
<feature type="transmembrane region" description="Helical" evidence="5">
    <location>
        <begin position="23"/>
        <end position="49"/>
    </location>
</feature>
<dbReference type="InterPro" id="IPR020846">
    <property type="entry name" value="MFS_dom"/>
</dbReference>
<dbReference type="InterPro" id="IPR011701">
    <property type="entry name" value="MFS"/>
</dbReference>
<dbReference type="GO" id="GO:0022857">
    <property type="term" value="F:transmembrane transporter activity"/>
    <property type="evidence" value="ECO:0007669"/>
    <property type="project" value="InterPro"/>
</dbReference>
<name>A0A6I4W8F6_9ACTN</name>
<gene>
    <name evidence="7" type="ORF">GQ466_20520</name>
</gene>
<feature type="transmembrane region" description="Helical" evidence="5">
    <location>
        <begin position="116"/>
        <end position="137"/>
    </location>
</feature>
<evidence type="ECO:0000256" key="2">
    <source>
        <dbReference type="ARBA" id="ARBA00022692"/>
    </source>
</evidence>
<proteinExistence type="predicted"/>
<evidence type="ECO:0000313" key="7">
    <source>
        <dbReference type="EMBL" id="MXQ66407.1"/>
    </source>
</evidence>
<feature type="transmembrane region" description="Helical" evidence="5">
    <location>
        <begin position="91"/>
        <end position="110"/>
    </location>
</feature>
<accession>A0A6I4W8F6</accession>
<feature type="transmembrane region" description="Helical" evidence="5">
    <location>
        <begin position="322"/>
        <end position="342"/>
    </location>
</feature>
<reference evidence="7 8" key="1">
    <citation type="submission" date="2019-12" db="EMBL/GenBank/DDBJ databases">
        <title>Nocardia macrotermitis sp. nov. and Nocardia aurantia sp. nov., isolated from the gut of the fungus growing-termite Macrotermes natalensis.</title>
        <authorList>
            <person name="Christine B."/>
            <person name="Rene B."/>
        </authorList>
    </citation>
    <scope>NUCLEOTIDE SEQUENCE [LARGE SCALE GENOMIC DNA]</scope>
    <source>
        <strain evidence="7 8">DSM 102126</strain>
    </source>
</reference>
<evidence type="ECO:0000313" key="8">
    <source>
        <dbReference type="Proteomes" id="UP000431901"/>
    </source>
</evidence>
<dbReference type="InterPro" id="IPR036259">
    <property type="entry name" value="MFS_trans_sf"/>
</dbReference>
<evidence type="ECO:0000259" key="6">
    <source>
        <dbReference type="PROSITE" id="PS50850"/>
    </source>
</evidence>
<feature type="transmembrane region" description="Helical" evidence="5">
    <location>
        <begin position="246"/>
        <end position="264"/>
    </location>
</feature>
<feature type="transmembrane region" description="Helical" evidence="5">
    <location>
        <begin position="183"/>
        <end position="204"/>
    </location>
</feature>
<feature type="transmembrane region" description="Helical" evidence="5">
    <location>
        <begin position="427"/>
        <end position="449"/>
    </location>
</feature>
<evidence type="ECO:0000256" key="4">
    <source>
        <dbReference type="ARBA" id="ARBA00023136"/>
    </source>
</evidence>
<feature type="transmembrane region" description="Helical" evidence="5">
    <location>
        <begin position="216"/>
        <end position="234"/>
    </location>
</feature>
<keyword evidence="2 5" id="KW-0812">Transmembrane</keyword>
<evidence type="ECO:0000256" key="5">
    <source>
        <dbReference type="SAM" id="Phobius"/>
    </source>
</evidence>
<keyword evidence="4 5" id="KW-0472">Membrane</keyword>
<evidence type="ECO:0000256" key="1">
    <source>
        <dbReference type="ARBA" id="ARBA00004651"/>
    </source>
</evidence>
<dbReference type="PROSITE" id="PS50850">
    <property type="entry name" value="MFS"/>
    <property type="match status" value="1"/>
</dbReference>
<dbReference type="Proteomes" id="UP000431901">
    <property type="component" value="Unassembled WGS sequence"/>
</dbReference>
<feature type="transmembrane region" description="Helical" evidence="5">
    <location>
        <begin position="285"/>
        <end position="310"/>
    </location>
</feature>
<dbReference type="OrthoDB" id="783189at2"/>
<sequence length="578" mass="59114">MTDTASGGPPASALAETAYRWRWVALLVVLAGEIMDMLDALVTTIASPAIRADLGGTAATIQWLAAGYTLAMAIGLITGGRLGDLYGRKQMFVIGAAGFTVGSLLCGVAASPGMLIGARVVQGLFGAVMLPQGIGMIRRMFPPKEMGTAFGLFGPIMGLSSIGGPVLAGWLVDADLFGTGWRMIFLINLPLGLAAVIAGILFLPSGRSEEATRLDLLGAILAGAGAALLVYPLVQGRELGWPAWTFAMIAGAVAVFGLFGWYQARRQRTGGDPLVTPSLFRKRGFTGGLVVGLVFFSGMTGFALTLSLYFQLGLGYSALKAGLSQIPWSVGMIAGFVGAQALERFGRHVIHAGTVVMAAGTVGVVATLQIAGIGMTPWQLAPALIATGLGMGLLMAPFFGIVISGVEPHETGSAGGTLTAIQQLGSSLGAAVLGTIFFGLLGSGVATAVDHDAPSLRTRLAAVSVAAADQDRIASALRACGHDRASADDAEAVPASCARLEQTVRTVRSSDPAAVQRTVGTAGKDAAGHGFSDAMTATLWVVVGMLGLTFVAAFLLPMRARPEDEDENAGIGAVPASV</sequence>
<feature type="transmembrane region" description="Helical" evidence="5">
    <location>
        <begin position="149"/>
        <end position="171"/>
    </location>
</feature>
<dbReference type="RefSeq" id="WP_161104604.1">
    <property type="nucleotide sequence ID" value="NZ_JBHLYI010000007.1"/>
</dbReference>
<organism evidence="7 8">
    <name type="scientific">Actinomadura rayongensis</name>
    <dbReference type="NCBI Taxonomy" id="1429076"/>
    <lineage>
        <taxon>Bacteria</taxon>
        <taxon>Bacillati</taxon>
        <taxon>Actinomycetota</taxon>
        <taxon>Actinomycetes</taxon>
        <taxon>Streptosporangiales</taxon>
        <taxon>Thermomonosporaceae</taxon>
        <taxon>Actinomadura</taxon>
    </lineage>
</organism>
<comment type="caution">
    <text evidence="7">The sequence shown here is derived from an EMBL/GenBank/DDBJ whole genome shotgun (WGS) entry which is preliminary data.</text>
</comment>
<dbReference type="PANTHER" id="PTHR42718:SF39">
    <property type="entry name" value="ACTINORHODIN TRANSPORTER-RELATED"/>
    <property type="match status" value="1"/>
</dbReference>
<dbReference type="SUPFAM" id="SSF103473">
    <property type="entry name" value="MFS general substrate transporter"/>
    <property type="match status" value="2"/>
</dbReference>
<dbReference type="AlphaFoldDB" id="A0A6I4W8F6"/>
<dbReference type="Gene3D" id="1.20.1720.10">
    <property type="entry name" value="Multidrug resistance protein D"/>
    <property type="match status" value="1"/>
</dbReference>
<dbReference type="CDD" id="cd17321">
    <property type="entry name" value="MFS_MMR_MDR_like"/>
    <property type="match status" value="1"/>
</dbReference>
<dbReference type="PANTHER" id="PTHR42718">
    <property type="entry name" value="MAJOR FACILITATOR SUPERFAMILY MULTIDRUG TRANSPORTER MFSC"/>
    <property type="match status" value="1"/>
</dbReference>
<dbReference type="GO" id="GO:0005886">
    <property type="term" value="C:plasma membrane"/>
    <property type="evidence" value="ECO:0007669"/>
    <property type="project" value="UniProtKB-SubCell"/>
</dbReference>
<feature type="domain" description="Major facilitator superfamily (MFS) profile" evidence="6">
    <location>
        <begin position="25"/>
        <end position="561"/>
    </location>
</feature>
<dbReference type="Pfam" id="PF07690">
    <property type="entry name" value="MFS_1"/>
    <property type="match status" value="1"/>
</dbReference>
<evidence type="ECO:0000256" key="3">
    <source>
        <dbReference type="ARBA" id="ARBA00022989"/>
    </source>
</evidence>
<comment type="subcellular location">
    <subcellularLocation>
        <location evidence="1">Cell membrane</location>
        <topology evidence="1">Multi-pass membrane protein</topology>
    </subcellularLocation>
</comment>
<keyword evidence="8" id="KW-1185">Reference proteome</keyword>
<protein>
    <submittedName>
        <fullName evidence="7">MFS transporter</fullName>
    </submittedName>
</protein>
<dbReference type="EMBL" id="WUTW01000004">
    <property type="protein sequence ID" value="MXQ66407.1"/>
    <property type="molecule type" value="Genomic_DNA"/>
</dbReference>
<feature type="transmembrane region" description="Helical" evidence="5">
    <location>
        <begin position="383"/>
        <end position="406"/>
    </location>
</feature>
<dbReference type="Gene3D" id="1.20.1250.20">
    <property type="entry name" value="MFS general substrate transporter like domains"/>
    <property type="match status" value="1"/>
</dbReference>
<feature type="transmembrane region" description="Helical" evidence="5">
    <location>
        <begin position="61"/>
        <end position="79"/>
    </location>
</feature>
<feature type="transmembrane region" description="Helical" evidence="5">
    <location>
        <begin position="349"/>
        <end position="371"/>
    </location>
</feature>
<feature type="transmembrane region" description="Helical" evidence="5">
    <location>
        <begin position="537"/>
        <end position="556"/>
    </location>
</feature>